<keyword evidence="3" id="KW-0479">Metal-binding</keyword>
<accession>A0A1G2KSB8</accession>
<dbReference type="InterPro" id="IPR036412">
    <property type="entry name" value="HAD-like_sf"/>
</dbReference>
<dbReference type="NCBIfam" id="TIGR01509">
    <property type="entry name" value="HAD-SF-IA-v3"/>
    <property type="match status" value="1"/>
</dbReference>
<dbReference type="PANTHER" id="PTHR46193">
    <property type="entry name" value="6-PHOSPHOGLUCONATE PHOSPHATASE"/>
    <property type="match status" value="1"/>
</dbReference>
<comment type="caution">
    <text evidence="5">The sequence shown here is derived from an EMBL/GenBank/DDBJ whole genome shotgun (WGS) entry which is preliminary data.</text>
</comment>
<sequence>MMRAVLFDLDGVLIETEWETFVFYQQYLKVHYGIDLPNSAFQFKAGRKSADFWRDVLTPDQRKAVDTEKLTEFKREQFNVHPDTYVQKVSGGKELIEALRAHGWKTGLTTQNEERMMQTVLAWLDISLLFDVKLSLKDIEKKKPDPQIYLKAAGILGVNLSQCIVIEDSEDGVNSAKAAGMYCLAIRHSYTPASHLHEADTEVKALQEISPEFIEKIIRQ</sequence>
<dbReference type="PANTHER" id="PTHR46193:SF21">
    <property type="entry name" value="SLL1138 PROTEIN"/>
    <property type="match status" value="1"/>
</dbReference>
<dbReference type="GO" id="GO:0046872">
    <property type="term" value="F:metal ion binding"/>
    <property type="evidence" value="ECO:0007669"/>
    <property type="project" value="UniProtKB-KW"/>
</dbReference>
<dbReference type="InterPro" id="IPR023214">
    <property type="entry name" value="HAD_sf"/>
</dbReference>
<dbReference type="PRINTS" id="PR00413">
    <property type="entry name" value="HADHALOGNASE"/>
</dbReference>
<evidence type="ECO:0000256" key="1">
    <source>
        <dbReference type="ARBA" id="ARBA00001946"/>
    </source>
</evidence>
<dbReference type="AlphaFoldDB" id="A0A1G2KSB8"/>
<dbReference type="SUPFAM" id="SSF56784">
    <property type="entry name" value="HAD-like"/>
    <property type="match status" value="1"/>
</dbReference>
<dbReference type="SFLD" id="SFLDS00003">
    <property type="entry name" value="Haloacid_Dehalogenase"/>
    <property type="match status" value="1"/>
</dbReference>
<evidence type="ECO:0008006" key="7">
    <source>
        <dbReference type="Google" id="ProtNLM"/>
    </source>
</evidence>
<dbReference type="EMBL" id="MHQM01000050">
    <property type="protein sequence ID" value="OHA02338.1"/>
    <property type="molecule type" value="Genomic_DNA"/>
</dbReference>
<evidence type="ECO:0000256" key="3">
    <source>
        <dbReference type="ARBA" id="ARBA00022723"/>
    </source>
</evidence>
<dbReference type="STRING" id="1802274.A3J58_01855"/>
<dbReference type="Proteomes" id="UP000178510">
    <property type="component" value="Unassembled WGS sequence"/>
</dbReference>
<dbReference type="InterPro" id="IPR041492">
    <property type="entry name" value="HAD_2"/>
</dbReference>
<protein>
    <recommendedName>
        <fullName evidence="7">HAD family phosphatase</fullName>
    </recommendedName>
</protein>
<gene>
    <name evidence="5" type="ORF">A3J58_01855</name>
</gene>
<dbReference type="Pfam" id="PF13419">
    <property type="entry name" value="HAD_2"/>
    <property type="match status" value="1"/>
</dbReference>
<keyword evidence="4" id="KW-0460">Magnesium</keyword>
<proteinExistence type="inferred from homology"/>
<comment type="similarity">
    <text evidence="2">Belongs to the HAD-like hydrolase superfamily. CbbY/CbbZ/Gph/YieH family.</text>
</comment>
<evidence type="ECO:0000313" key="5">
    <source>
        <dbReference type="EMBL" id="OHA02338.1"/>
    </source>
</evidence>
<comment type="cofactor">
    <cofactor evidence="1">
        <name>Mg(2+)</name>
        <dbReference type="ChEBI" id="CHEBI:18420"/>
    </cofactor>
</comment>
<evidence type="ECO:0000256" key="4">
    <source>
        <dbReference type="ARBA" id="ARBA00022842"/>
    </source>
</evidence>
<dbReference type="SFLD" id="SFLDG01129">
    <property type="entry name" value="C1.5:_HAD__Beta-PGM__Phosphata"/>
    <property type="match status" value="1"/>
</dbReference>
<dbReference type="InterPro" id="IPR051600">
    <property type="entry name" value="Beta-PGM-like"/>
</dbReference>
<dbReference type="Gene3D" id="3.40.50.1000">
    <property type="entry name" value="HAD superfamily/HAD-like"/>
    <property type="match status" value="1"/>
</dbReference>
<organism evidence="5 6">
    <name type="scientific">Candidatus Sungbacteria bacterium RIFCSPHIGHO2_02_FULL_52_23</name>
    <dbReference type="NCBI Taxonomy" id="1802274"/>
    <lineage>
        <taxon>Bacteria</taxon>
        <taxon>Candidatus Sungiibacteriota</taxon>
    </lineage>
</organism>
<name>A0A1G2KSB8_9BACT</name>
<reference evidence="5 6" key="1">
    <citation type="journal article" date="2016" name="Nat. Commun.">
        <title>Thousands of microbial genomes shed light on interconnected biogeochemical processes in an aquifer system.</title>
        <authorList>
            <person name="Anantharaman K."/>
            <person name="Brown C.T."/>
            <person name="Hug L.A."/>
            <person name="Sharon I."/>
            <person name="Castelle C.J."/>
            <person name="Probst A.J."/>
            <person name="Thomas B.C."/>
            <person name="Singh A."/>
            <person name="Wilkins M.J."/>
            <person name="Karaoz U."/>
            <person name="Brodie E.L."/>
            <person name="Williams K.H."/>
            <person name="Hubbard S.S."/>
            <person name="Banfield J.F."/>
        </authorList>
    </citation>
    <scope>NUCLEOTIDE SEQUENCE [LARGE SCALE GENOMIC DNA]</scope>
</reference>
<dbReference type="GO" id="GO:0003824">
    <property type="term" value="F:catalytic activity"/>
    <property type="evidence" value="ECO:0007669"/>
    <property type="project" value="UniProtKB-ARBA"/>
</dbReference>
<evidence type="ECO:0000256" key="2">
    <source>
        <dbReference type="ARBA" id="ARBA00006171"/>
    </source>
</evidence>
<dbReference type="Gene3D" id="1.10.150.240">
    <property type="entry name" value="Putative phosphatase, domain 2"/>
    <property type="match status" value="1"/>
</dbReference>
<evidence type="ECO:0000313" key="6">
    <source>
        <dbReference type="Proteomes" id="UP000178510"/>
    </source>
</evidence>
<dbReference type="InterPro" id="IPR006439">
    <property type="entry name" value="HAD-SF_hydro_IA"/>
</dbReference>
<dbReference type="InterPro" id="IPR023198">
    <property type="entry name" value="PGP-like_dom2"/>
</dbReference>